<comment type="caution">
    <text evidence="2">The sequence shown here is derived from an EMBL/GenBank/DDBJ whole genome shotgun (WGS) entry which is preliminary data.</text>
</comment>
<keyword evidence="3" id="KW-1185">Reference proteome</keyword>
<reference evidence="2 3" key="1">
    <citation type="submission" date="2020-08" db="EMBL/GenBank/DDBJ databases">
        <title>A Genomic Blueprint of the Chicken Gut Microbiome.</title>
        <authorList>
            <person name="Gilroy R."/>
            <person name="Ravi A."/>
            <person name="Getino M."/>
            <person name="Pursley I."/>
            <person name="Horton D.L."/>
            <person name="Alikhan N.-F."/>
            <person name="Baker D."/>
            <person name="Gharbi K."/>
            <person name="Hall N."/>
            <person name="Watson M."/>
            <person name="Adriaenssens E.M."/>
            <person name="Foster-Nyarko E."/>
            <person name="Jarju S."/>
            <person name="Secka A."/>
            <person name="Antonio M."/>
            <person name="Oren A."/>
            <person name="Chaudhuri R."/>
            <person name="La Ragione R.M."/>
            <person name="Hildebrand F."/>
            <person name="Pallen M.J."/>
        </authorList>
    </citation>
    <scope>NUCLEOTIDE SEQUENCE [LARGE SCALE GENOMIC DNA]</scope>
    <source>
        <strain evidence="2 3">Sa1BUA8</strain>
    </source>
</reference>
<keyword evidence="1" id="KW-0812">Transmembrane</keyword>
<gene>
    <name evidence="2" type="ORF">H9623_07240</name>
</gene>
<evidence type="ECO:0000313" key="2">
    <source>
        <dbReference type="EMBL" id="MBE7700100.1"/>
    </source>
</evidence>
<organism evidence="2 3">
    <name type="scientific">Oerskovia douganii</name>
    <dbReference type="NCBI Taxonomy" id="2762210"/>
    <lineage>
        <taxon>Bacteria</taxon>
        <taxon>Bacillati</taxon>
        <taxon>Actinomycetota</taxon>
        <taxon>Actinomycetes</taxon>
        <taxon>Micrococcales</taxon>
        <taxon>Cellulomonadaceae</taxon>
        <taxon>Oerskovia</taxon>
    </lineage>
</organism>
<protein>
    <submittedName>
        <fullName evidence="2">Uncharacterized protein</fullName>
    </submittedName>
</protein>
<proteinExistence type="predicted"/>
<dbReference type="Proteomes" id="UP000822993">
    <property type="component" value="Unassembled WGS sequence"/>
</dbReference>
<dbReference type="RefSeq" id="WP_193719394.1">
    <property type="nucleotide sequence ID" value="NZ_JACSPN010000007.1"/>
</dbReference>
<name>A0A9D5U8Z0_9CELL</name>
<dbReference type="EMBL" id="JACSPN010000007">
    <property type="protein sequence ID" value="MBE7700100.1"/>
    <property type="molecule type" value="Genomic_DNA"/>
</dbReference>
<dbReference type="AlphaFoldDB" id="A0A9D5U8Z0"/>
<evidence type="ECO:0000313" key="3">
    <source>
        <dbReference type="Proteomes" id="UP000822993"/>
    </source>
</evidence>
<sequence length="169" mass="18365">MTLRTAHASRARRPAWAAPWPDATARATAAAAADRRRARGVTYGIVLALLLTAAVQVEVWPLTAYRLFSAVRTDTSTVLDLVAETADGDVTVLPAHPAEPLTTTASQYRTLTTAPPERRHAMVTAWLDLAGIDTATVSTVRLDRTVRTLEPGTDRWVVRSRETVLEVVP</sequence>
<evidence type="ECO:0000256" key="1">
    <source>
        <dbReference type="SAM" id="Phobius"/>
    </source>
</evidence>
<keyword evidence="1" id="KW-0472">Membrane</keyword>
<keyword evidence="1" id="KW-1133">Transmembrane helix</keyword>
<accession>A0A9D5U8Z0</accession>
<feature type="transmembrane region" description="Helical" evidence="1">
    <location>
        <begin position="41"/>
        <end position="62"/>
    </location>
</feature>